<dbReference type="Gene3D" id="3.90.550.10">
    <property type="entry name" value="Spore Coat Polysaccharide Biosynthesis Protein SpsA, Chain A"/>
    <property type="match status" value="1"/>
</dbReference>
<proteinExistence type="predicted"/>
<name>A0A845V425_9GAMM</name>
<gene>
    <name evidence="2" type="ORF">G3I74_04480</name>
</gene>
<reference evidence="2 3" key="1">
    <citation type="submission" date="2020-02" db="EMBL/GenBank/DDBJ databases">
        <authorList>
            <person name="Zhang X.-Y."/>
        </authorList>
    </citation>
    <scope>NUCLEOTIDE SEQUENCE [LARGE SCALE GENOMIC DNA]</scope>
    <source>
        <strain evidence="2 3">C33</strain>
    </source>
</reference>
<evidence type="ECO:0000313" key="2">
    <source>
        <dbReference type="EMBL" id="NDY94981.1"/>
    </source>
</evidence>
<dbReference type="SUPFAM" id="SSF53448">
    <property type="entry name" value="Nucleotide-diphospho-sugar transferases"/>
    <property type="match status" value="1"/>
</dbReference>
<dbReference type="InterPro" id="IPR029044">
    <property type="entry name" value="Nucleotide-diphossugar_trans"/>
</dbReference>
<dbReference type="EMBL" id="JAAGSC010000034">
    <property type="protein sequence ID" value="NDY94981.1"/>
    <property type="molecule type" value="Genomic_DNA"/>
</dbReference>
<dbReference type="RefSeq" id="WP_164210393.1">
    <property type="nucleotide sequence ID" value="NZ_JAAGSC010000034.1"/>
</dbReference>
<accession>A0A845V425</accession>
<dbReference type="AlphaFoldDB" id="A0A845V425"/>
<protein>
    <submittedName>
        <fullName evidence="2">Glycosyltransferase family 2 protein</fullName>
    </submittedName>
</protein>
<keyword evidence="3" id="KW-1185">Reference proteome</keyword>
<evidence type="ECO:0000259" key="1">
    <source>
        <dbReference type="Pfam" id="PF00535"/>
    </source>
</evidence>
<dbReference type="CDD" id="cd04186">
    <property type="entry name" value="GT_2_like_c"/>
    <property type="match status" value="1"/>
</dbReference>
<evidence type="ECO:0000313" key="3">
    <source>
        <dbReference type="Proteomes" id="UP000484885"/>
    </source>
</evidence>
<dbReference type="Proteomes" id="UP000484885">
    <property type="component" value="Unassembled WGS sequence"/>
</dbReference>
<dbReference type="GO" id="GO:0016740">
    <property type="term" value="F:transferase activity"/>
    <property type="evidence" value="ECO:0007669"/>
    <property type="project" value="UniProtKB-KW"/>
</dbReference>
<keyword evidence="2" id="KW-0808">Transferase</keyword>
<comment type="caution">
    <text evidence="2">The sequence shown here is derived from an EMBL/GenBank/DDBJ whole genome shotgun (WGS) entry which is preliminary data.</text>
</comment>
<dbReference type="PANTHER" id="PTHR43179">
    <property type="entry name" value="RHAMNOSYLTRANSFERASE WBBL"/>
    <property type="match status" value="1"/>
</dbReference>
<dbReference type="Pfam" id="PF00535">
    <property type="entry name" value="Glycos_transf_2"/>
    <property type="match status" value="1"/>
</dbReference>
<sequence>MNSSSPAASVSPLARVTAIVVNFNSGPWLERCVRALRGDDSKPPAIEIIDNGSEDRSLELLPDLPGVRARRSPRNLGFARGVNLAARAVQTEYLLIINPDCLLVPQALLRLVEDLDGHPEAALVSGRIFDMSGNEQRGSRRRLPTRQRVVNEIFRFRGATGVDLTHLPSAAEPGEVEAVSGACMLLRRQAFLDVGGFDKHYPLHFEDLDLMTRLQEAGWAIRLLPDVAVSHAGGVSSRSRPVRTMWKKHRGLWRYLNRHPEPPWPLWSRSLWWLGIHAHAVLVTPLTLWRRR</sequence>
<feature type="domain" description="Glycosyltransferase 2-like" evidence="1">
    <location>
        <begin position="18"/>
        <end position="191"/>
    </location>
</feature>
<dbReference type="PANTHER" id="PTHR43179:SF7">
    <property type="entry name" value="RHAMNOSYLTRANSFERASE WBBL"/>
    <property type="match status" value="1"/>
</dbReference>
<dbReference type="InterPro" id="IPR001173">
    <property type="entry name" value="Glyco_trans_2-like"/>
</dbReference>
<organism evidence="2 3">
    <name type="scientific">Wenzhouxiangella limi</name>
    <dbReference type="NCBI Taxonomy" id="2707351"/>
    <lineage>
        <taxon>Bacteria</taxon>
        <taxon>Pseudomonadati</taxon>
        <taxon>Pseudomonadota</taxon>
        <taxon>Gammaproteobacteria</taxon>
        <taxon>Chromatiales</taxon>
        <taxon>Wenzhouxiangellaceae</taxon>
        <taxon>Wenzhouxiangella</taxon>
    </lineage>
</organism>